<comment type="caution">
    <text evidence="1">The sequence shown here is derived from an EMBL/GenBank/DDBJ whole genome shotgun (WGS) entry which is preliminary data.</text>
</comment>
<accession>A0ABV0QBY3</accession>
<protein>
    <recommendedName>
        <fullName evidence="3">Integrase SAM-like N-terminal domain-containing protein</fullName>
    </recommendedName>
</protein>
<name>A0ABV0QBY3_9TELE</name>
<evidence type="ECO:0000313" key="1">
    <source>
        <dbReference type="EMBL" id="MEQ2193338.1"/>
    </source>
</evidence>
<reference evidence="1 2" key="1">
    <citation type="submission" date="2021-06" db="EMBL/GenBank/DDBJ databases">
        <authorList>
            <person name="Palmer J.M."/>
        </authorList>
    </citation>
    <scope>NUCLEOTIDE SEQUENCE [LARGE SCALE GENOMIC DNA]</scope>
    <source>
        <strain evidence="1 2">XC_2019</strain>
        <tissue evidence="1">Muscle</tissue>
    </source>
</reference>
<evidence type="ECO:0000313" key="2">
    <source>
        <dbReference type="Proteomes" id="UP001434883"/>
    </source>
</evidence>
<sequence length="85" mass="10407">MSQVRRLNENSNRRYQFYDRRIKNLLRKIQPDTREKPEKNSELNINSRTSDLLTQFYRQFLRSPENGNGKMRRYETRAVLNNTLK</sequence>
<evidence type="ECO:0008006" key="3">
    <source>
        <dbReference type="Google" id="ProtNLM"/>
    </source>
</evidence>
<organism evidence="1 2">
    <name type="scientific">Xenoophorus captivus</name>
    <dbReference type="NCBI Taxonomy" id="1517983"/>
    <lineage>
        <taxon>Eukaryota</taxon>
        <taxon>Metazoa</taxon>
        <taxon>Chordata</taxon>
        <taxon>Craniata</taxon>
        <taxon>Vertebrata</taxon>
        <taxon>Euteleostomi</taxon>
        <taxon>Actinopterygii</taxon>
        <taxon>Neopterygii</taxon>
        <taxon>Teleostei</taxon>
        <taxon>Neoteleostei</taxon>
        <taxon>Acanthomorphata</taxon>
        <taxon>Ovalentaria</taxon>
        <taxon>Atherinomorphae</taxon>
        <taxon>Cyprinodontiformes</taxon>
        <taxon>Goodeidae</taxon>
        <taxon>Xenoophorus</taxon>
    </lineage>
</organism>
<dbReference type="Proteomes" id="UP001434883">
    <property type="component" value="Unassembled WGS sequence"/>
</dbReference>
<proteinExistence type="predicted"/>
<gene>
    <name evidence="1" type="ORF">XENOCAPTIV_010794</name>
</gene>
<dbReference type="EMBL" id="JAHRIN010008427">
    <property type="protein sequence ID" value="MEQ2193338.1"/>
    <property type="molecule type" value="Genomic_DNA"/>
</dbReference>
<keyword evidence="2" id="KW-1185">Reference proteome</keyword>